<keyword evidence="2" id="KW-1185">Reference proteome</keyword>
<evidence type="ECO:0008006" key="3">
    <source>
        <dbReference type="Google" id="ProtNLM"/>
    </source>
</evidence>
<reference evidence="1 2" key="1">
    <citation type="submission" date="2023-07" db="EMBL/GenBank/DDBJ databases">
        <title>Genomic Encyclopedia of Type Strains, Phase IV (KMG-IV): sequencing the most valuable type-strain genomes for metagenomic binning, comparative biology and taxonomic classification.</title>
        <authorList>
            <person name="Goeker M."/>
        </authorList>
    </citation>
    <scope>NUCLEOTIDE SEQUENCE [LARGE SCALE GENOMIC DNA]</scope>
    <source>
        <strain evidence="1 2">DSM 23837</strain>
    </source>
</reference>
<dbReference type="RefSeq" id="WP_307230964.1">
    <property type="nucleotide sequence ID" value="NZ_JAUSTT010000019.1"/>
</dbReference>
<protein>
    <recommendedName>
        <fullName evidence="3">Transcriptional regulator</fullName>
    </recommendedName>
</protein>
<dbReference type="Proteomes" id="UP001223586">
    <property type="component" value="Unassembled WGS sequence"/>
</dbReference>
<dbReference type="EMBL" id="JAUSTT010000019">
    <property type="protein sequence ID" value="MDQ0177185.1"/>
    <property type="molecule type" value="Genomic_DNA"/>
</dbReference>
<dbReference type="Gene3D" id="3.30.70.270">
    <property type="match status" value="1"/>
</dbReference>
<accession>A0ABT9WVF2</accession>
<proteinExistence type="predicted"/>
<name>A0ABT9WVF2_9BACI</name>
<dbReference type="InterPro" id="IPR043128">
    <property type="entry name" value="Rev_trsase/Diguanyl_cyclase"/>
</dbReference>
<evidence type="ECO:0000313" key="2">
    <source>
        <dbReference type="Proteomes" id="UP001223586"/>
    </source>
</evidence>
<comment type="caution">
    <text evidence="1">The sequence shown here is derived from an EMBL/GenBank/DDBJ whole genome shotgun (WGS) entry which is preliminary data.</text>
</comment>
<organism evidence="1 2">
    <name type="scientific">Bacillus chungangensis</name>
    <dbReference type="NCBI Taxonomy" id="587633"/>
    <lineage>
        <taxon>Bacteria</taxon>
        <taxon>Bacillati</taxon>
        <taxon>Bacillota</taxon>
        <taxon>Bacilli</taxon>
        <taxon>Bacillales</taxon>
        <taxon>Bacillaceae</taxon>
        <taxon>Bacillus</taxon>
    </lineage>
</organism>
<sequence length="436" mass="49844">MKIRLGIVGPHDSLDHIMLFGKDDKDIEMIPFPYEQTEDTIRIIKENDHIVDQWLFSGQAPYHYARTHGVLPEGKGSYPPLHGSSFFATLLESIVAEGKILRRFSIDTIAESEIAASKELYSLQALQFFSYPYTGYLPSERLIAFHQDLYDKGEIDVAITCLKSVYNQLKALGIPCYRVKPSNISIQIVLNLLKERGLSVKYQKSQLAVFGVEMIHDTKTKANDHFSYREKHRKLELTRVLLDFAEDIKGSFVQIGDDLFFIYTTRGELSLHLNEKGIHSLIERIKIQSELAVRVALGYGLTVLDAEQNLRFAFQYARRQSEEIFVIVNEDREVTEQKPNEGAITFSPRKWGEGWEERFKDASISPAVVSKIEALANHYKKIFVTSTDIATWLKSSERNGRRVLAELEKLGLVAITGEEQSGHRGRPRKIYKLLFI</sequence>
<evidence type="ECO:0000313" key="1">
    <source>
        <dbReference type="EMBL" id="MDQ0177185.1"/>
    </source>
</evidence>
<gene>
    <name evidence="1" type="ORF">J2S08_003064</name>
</gene>